<dbReference type="GO" id="GO:0006511">
    <property type="term" value="P:ubiquitin-dependent protein catabolic process"/>
    <property type="evidence" value="ECO:0007669"/>
    <property type="project" value="InterPro"/>
</dbReference>
<dbReference type="InterPro" id="IPR013083">
    <property type="entry name" value="Znf_RING/FYVE/PHD"/>
</dbReference>
<dbReference type="GO" id="GO:0005783">
    <property type="term" value="C:endoplasmic reticulum"/>
    <property type="evidence" value="ECO:0007669"/>
    <property type="project" value="InterPro"/>
</dbReference>
<evidence type="ECO:0000256" key="6">
    <source>
        <dbReference type="ARBA" id="ARBA00022771"/>
    </source>
</evidence>
<dbReference type="OrthoDB" id="8062037at2759"/>
<evidence type="ECO:0000256" key="4">
    <source>
        <dbReference type="ARBA" id="ARBA00022679"/>
    </source>
</evidence>
<accession>A0A8T2SLJ7</accession>
<proteinExistence type="predicted"/>
<dbReference type="AlphaFoldDB" id="A0A8T2SLJ7"/>
<keyword evidence="12" id="KW-1185">Reference proteome</keyword>
<evidence type="ECO:0000256" key="3">
    <source>
        <dbReference type="ARBA" id="ARBA00012483"/>
    </source>
</evidence>
<protein>
    <recommendedName>
        <fullName evidence="3">RING-type E3 ubiquitin transferase</fullName>
        <ecNumber evidence="3">2.3.2.27</ecNumber>
    </recommendedName>
</protein>
<dbReference type="Pfam" id="PF00097">
    <property type="entry name" value="zf-C3HC4"/>
    <property type="match status" value="1"/>
</dbReference>
<gene>
    <name evidence="11" type="ORF">KP509_19G012000</name>
</gene>
<evidence type="ECO:0000256" key="9">
    <source>
        <dbReference type="PROSITE-ProRule" id="PRU00175"/>
    </source>
</evidence>
<comment type="pathway">
    <text evidence="2">Protein modification; protein ubiquitination.</text>
</comment>
<dbReference type="Gene3D" id="3.30.40.10">
    <property type="entry name" value="Zinc/RING finger domain, C3HC4 (zinc finger)"/>
    <property type="match status" value="1"/>
</dbReference>
<evidence type="ECO:0000256" key="2">
    <source>
        <dbReference type="ARBA" id="ARBA00004906"/>
    </source>
</evidence>
<dbReference type="InterPro" id="IPR001841">
    <property type="entry name" value="Znf_RING"/>
</dbReference>
<dbReference type="SUPFAM" id="SSF57850">
    <property type="entry name" value="RING/U-box"/>
    <property type="match status" value="1"/>
</dbReference>
<dbReference type="Proteomes" id="UP000825935">
    <property type="component" value="Chromosome 19"/>
</dbReference>
<evidence type="ECO:0000256" key="5">
    <source>
        <dbReference type="ARBA" id="ARBA00022723"/>
    </source>
</evidence>
<dbReference type="PANTHER" id="PTHR12313">
    <property type="entry name" value="E3 UBIQUITIN-PROTEIN LIGASE RNF5-RELATED"/>
    <property type="match status" value="1"/>
</dbReference>
<evidence type="ECO:0000313" key="12">
    <source>
        <dbReference type="Proteomes" id="UP000825935"/>
    </source>
</evidence>
<dbReference type="GO" id="GO:0008270">
    <property type="term" value="F:zinc ion binding"/>
    <property type="evidence" value="ECO:0007669"/>
    <property type="project" value="UniProtKB-KW"/>
</dbReference>
<dbReference type="InterPro" id="IPR018957">
    <property type="entry name" value="Znf_C3HC4_RING-type"/>
</dbReference>
<comment type="caution">
    <text evidence="11">The sequence shown here is derived from an EMBL/GenBank/DDBJ whole genome shotgun (WGS) entry which is preliminary data.</text>
</comment>
<name>A0A8T2SLJ7_CERRI</name>
<dbReference type="EC" id="2.3.2.27" evidence="3"/>
<keyword evidence="8" id="KW-0862">Zinc</keyword>
<evidence type="ECO:0000259" key="10">
    <source>
        <dbReference type="PROSITE" id="PS50089"/>
    </source>
</evidence>
<evidence type="ECO:0000256" key="8">
    <source>
        <dbReference type="ARBA" id="ARBA00022833"/>
    </source>
</evidence>
<evidence type="ECO:0000256" key="7">
    <source>
        <dbReference type="ARBA" id="ARBA00022786"/>
    </source>
</evidence>
<evidence type="ECO:0000256" key="1">
    <source>
        <dbReference type="ARBA" id="ARBA00000900"/>
    </source>
</evidence>
<keyword evidence="5" id="KW-0479">Metal-binding</keyword>
<dbReference type="PROSITE" id="PS50089">
    <property type="entry name" value="ZF_RING_2"/>
    <property type="match status" value="1"/>
</dbReference>
<feature type="domain" description="RING-type" evidence="10">
    <location>
        <begin position="10"/>
        <end position="54"/>
    </location>
</feature>
<sequence length="71" mass="7975">MNLLADGLQCGICMDKPKIDVMLTHCGHLHCWSCLRKWLHQESCISEGRCPSCRSAQVLPLIGVAQEMKCF</sequence>
<evidence type="ECO:0000313" key="11">
    <source>
        <dbReference type="EMBL" id="KAH7351723.1"/>
    </source>
</evidence>
<keyword evidence="6 9" id="KW-0863">Zinc-finger</keyword>
<dbReference type="SMART" id="SM00184">
    <property type="entry name" value="RING"/>
    <property type="match status" value="1"/>
</dbReference>
<organism evidence="11 12">
    <name type="scientific">Ceratopteris richardii</name>
    <name type="common">Triangle waterfern</name>
    <dbReference type="NCBI Taxonomy" id="49495"/>
    <lineage>
        <taxon>Eukaryota</taxon>
        <taxon>Viridiplantae</taxon>
        <taxon>Streptophyta</taxon>
        <taxon>Embryophyta</taxon>
        <taxon>Tracheophyta</taxon>
        <taxon>Polypodiopsida</taxon>
        <taxon>Polypodiidae</taxon>
        <taxon>Polypodiales</taxon>
        <taxon>Pteridineae</taxon>
        <taxon>Pteridaceae</taxon>
        <taxon>Parkerioideae</taxon>
        <taxon>Ceratopteris</taxon>
    </lineage>
</organism>
<keyword evidence="7" id="KW-0833">Ubl conjugation pathway</keyword>
<reference evidence="11" key="1">
    <citation type="submission" date="2021-08" db="EMBL/GenBank/DDBJ databases">
        <title>WGS assembly of Ceratopteris richardii.</title>
        <authorList>
            <person name="Marchant D.B."/>
            <person name="Chen G."/>
            <person name="Jenkins J."/>
            <person name="Shu S."/>
            <person name="Leebens-Mack J."/>
            <person name="Grimwood J."/>
            <person name="Schmutz J."/>
            <person name="Soltis P."/>
            <person name="Soltis D."/>
            <person name="Chen Z.-H."/>
        </authorList>
    </citation>
    <scope>NUCLEOTIDE SEQUENCE</scope>
    <source>
        <strain evidence="11">Whitten #5841</strain>
        <tissue evidence="11">Leaf</tissue>
    </source>
</reference>
<comment type="catalytic activity">
    <reaction evidence="1">
        <text>S-ubiquitinyl-[E2 ubiquitin-conjugating enzyme]-L-cysteine + [acceptor protein]-L-lysine = [E2 ubiquitin-conjugating enzyme]-L-cysteine + N(6)-ubiquitinyl-[acceptor protein]-L-lysine.</text>
        <dbReference type="EC" id="2.3.2.27"/>
    </reaction>
</comment>
<dbReference type="InterPro" id="IPR045103">
    <property type="entry name" value="RNF5/RNF185-like"/>
</dbReference>
<dbReference type="EMBL" id="CM035424">
    <property type="protein sequence ID" value="KAH7351723.1"/>
    <property type="molecule type" value="Genomic_DNA"/>
</dbReference>
<keyword evidence="4" id="KW-0808">Transferase</keyword>
<dbReference type="GO" id="GO:0061630">
    <property type="term" value="F:ubiquitin protein ligase activity"/>
    <property type="evidence" value="ECO:0007669"/>
    <property type="project" value="UniProtKB-EC"/>
</dbReference>